<dbReference type="InterPro" id="IPR038063">
    <property type="entry name" value="Transpep_catalytic_dom"/>
</dbReference>
<dbReference type="GO" id="GO:0005576">
    <property type="term" value="C:extracellular region"/>
    <property type="evidence" value="ECO:0007669"/>
    <property type="project" value="TreeGrafter"/>
</dbReference>
<gene>
    <name evidence="12" type="ORF">GEMMAAP_18420</name>
</gene>
<dbReference type="InterPro" id="IPR005490">
    <property type="entry name" value="LD_TPept_cat_dom"/>
</dbReference>
<reference evidence="12 13" key="2">
    <citation type="journal article" date="2016" name="Environ. Microbiol. Rep.">
        <title>Metagenomic evidence for the presence of phototrophic Gemmatimonadetes bacteria in diverse environments.</title>
        <authorList>
            <person name="Zeng Y."/>
            <person name="Baumbach J."/>
            <person name="Barbosa E.G."/>
            <person name="Azevedo V."/>
            <person name="Zhang C."/>
            <person name="Koblizek M."/>
        </authorList>
    </citation>
    <scope>NUCLEOTIDE SEQUENCE [LARGE SCALE GENOMIC DNA]</scope>
    <source>
        <strain evidence="12 13">AP64</strain>
    </source>
</reference>
<dbReference type="PANTHER" id="PTHR30582:SF24">
    <property type="entry name" value="L,D-TRANSPEPTIDASE ERFK_SRFK-RELATED"/>
    <property type="match status" value="1"/>
</dbReference>
<evidence type="ECO:0000256" key="1">
    <source>
        <dbReference type="ARBA" id="ARBA00004752"/>
    </source>
</evidence>
<dbReference type="eggNOG" id="COG1376">
    <property type="taxonomic scope" value="Bacteria"/>
</dbReference>
<evidence type="ECO:0000256" key="5">
    <source>
        <dbReference type="ARBA" id="ARBA00022801"/>
    </source>
</evidence>
<dbReference type="EMBL" id="CP011454">
    <property type="protein sequence ID" value="AMW06224.1"/>
    <property type="molecule type" value="Genomic_DNA"/>
</dbReference>
<comment type="pathway">
    <text evidence="1 9">Cell wall biogenesis; peptidoglycan biosynthesis.</text>
</comment>
<evidence type="ECO:0000313" key="12">
    <source>
        <dbReference type="EMBL" id="AMW06224.1"/>
    </source>
</evidence>
<feature type="active site" description="Proton donor/acceptor" evidence="9">
    <location>
        <position position="217"/>
    </location>
</feature>
<reference evidence="12 13" key="1">
    <citation type="journal article" date="2014" name="Proc. Natl. Acad. Sci. U.S.A.">
        <title>Functional type 2 photosynthetic reaction centers found in the rare bacterial phylum Gemmatimonadetes.</title>
        <authorList>
            <person name="Zeng Y."/>
            <person name="Feng F."/>
            <person name="Medova H."/>
            <person name="Dean J."/>
            <person name="Koblizek M."/>
        </authorList>
    </citation>
    <scope>NUCLEOTIDE SEQUENCE [LARGE SCALE GENOMIC DNA]</scope>
    <source>
        <strain evidence="12 13">AP64</strain>
    </source>
</reference>
<evidence type="ECO:0000313" key="13">
    <source>
        <dbReference type="Proteomes" id="UP000076404"/>
    </source>
</evidence>
<comment type="similarity">
    <text evidence="2">Belongs to the YkuD family.</text>
</comment>
<dbReference type="PANTHER" id="PTHR30582">
    <property type="entry name" value="L,D-TRANSPEPTIDASE"/>
    <property type="match status" value="1"/>
</dbReference>
<evidence type="ECO:0000256" key="2">
    <source>
        <dbReference type="ARBA" id="ARBA00005992"/>
    </source>
</evidence>
<protein>
    <recommendedName>
        <fullName evidence="11">L,D-TPase catalytic domain-containing protein</fullName>
    </recommendedName>
</protein>
<feature type="active site" description="Nucleophile" evidence="9">
    <location>
        <position position="233"/>
    </location>
</feature>
<dbReference type="InterPro" id="IPR050979">
    <property type="entry name" value="LD-transpeptidase"/>
</dbReference>
<feature type="chain" id="PRO_5007506671" description="L,D-TPase catalytic domain-containing protein" evidence="10">
    <location>
        <begin position="20"/>
        <end position="257"/>
    </location>
</feature>
<dbReference type="Proteomes" id="UP000076404">
    <property type="component" value="Chromosome"/>
</dbReference>
<keyword evidence="6 9" id="KW-0133">Cell shape</keyword>
<dbReference type="CDD" id="cd16913">
    <property type="entry name" value="YkuD_like"/>
    <property type="match status" value="1"/>
</dbReference>
<feature type="signal peptide" evidence="10">
    <location>
        <begin position="1"/>
        <end position="19"/>
    </location>
</feature>
<evidence type="ECO:0000256" key="10">
    <source>
        <dbReference type="SAM" id="SignalP"/>
    </source>
</evidence>
<organism evidence="12 13">
    <name type="scientific">Gemmatimonas phototrophica</name>
    <dbReference type="NCBI Taxonomy" id="1379270"/>
    <lineage>
        <taxon>Bacteria</taxon>
        <taxon>Pseudomonadati</taxon>
        <taxon>Gemmatimonadota</taxon>
        <taxon>Gemmatimonadia</taxon>
        <taxon>Gemmatimonadales</taxon>
        <taxon>Gemmatimonadaceae</taxon>
        <taxon>Gemmatimonas</taxon>
    </lineage>
</organism>
<dbReference type="STRING" id="1379270.GEMMAAP_18420"/>
<dbReference type="SUPFAM" id="SSF141523">
    <property type="entry name" value="L,D-transpeptidase catalytic domain-like"/>
    <property type="match status" value="1"/>
</dbReference>
<keyword evidence="10" id="KW-0732">Signal</keyword>
<proteinExistence type="inferred from homology"/>
<dbReference type="GO" id="GO:0016757">
    <property type="term" value="F:glycosyltransferase activity"/>
    <property type="evidence" value="ECO:0007669"/>
    <property type="project" value="UniProtKB-KW"/>
</dbReference>
<evidence type="ECO:0000256" key="6">
    <source>
        <dbReference type="ARBA" id="ARBA00022960"/>
    </source>
</evidence>
<evidence type="ECO:0000256" key="8">
    <source>
        <dbReference type="ARBA" id="ARBA00023316"/>
    </source>
</evidence>
<keyword evidence="4" id="KW-0808">Transferase</keyword>
<evidence type="ECO:0000259" key="11">
    <source>
        <dbReference type="PROSITE" id="PS52029"/>
    </source>
</evidence>
<keyword evidence="5" id="KW-0378">Hydrolase</keyword>
<dbReference type="PROSITE" id="PS52029">
    <property type="entry name" value="LD_TPASE"/>
    <property type="match status" value="1"/>
</dbReference>
<dbReference type="AlphaFoldDB" id="A0A143BP58"/>
<dbReference type="GO" id="GO:0018104">
    <property type="term" value="P:peptidoglycan-protein cross-linking"/>
    <property type="evidence" value="ECO:0007669"/>
    <property type="project" value="TreeGrafter"/>
</dbReference>
<dbReference type="GO" id="GO:0071555">
    <property type="term" value="P:cell wall organization"/>
    <property type="evidence" value="ECO:0007669"/>
    <property type="project" value="UniProtKB-UniRule"/>
</dbReference>
<dbReference type="GO" id="GO:0008360">
    <property type="term" value="P:regulation of cell shape"/>
    <property type="evidence" value="ECO:0007669"/>
    <property type="project" value="UniProtKB-UniRule"/>
</dbReference>
<name>A0A143BP58_9BACT</name>
<evidence type="ECO:0000256" key="9">
    <source>
        <dbReference type="PROSITE-ProRule" id="PRU01373"/>
    </source>
</evidence>
<keyword evidence="7 9" id="KW-0573">Peptidoglycan synthesis</keyword>
<sequence>MLMRYCLLLVVATSGCATAASVPSVNTLAPPPPHMAAASALLPSATVPVISAPRFVLTPRNVRLVISVAARRLWVIAGPDTLHTAPVSVASGRDLVYAGRTWRFATPRGRLVVLGKRANPVWLPPDWHYAEVAQQHGLRLAQLRTAVPLRNGDRLLVRDSVVGVIRRGRTAFLPLPVNEHLVFDGTLFIPPIATRNRRLQGELGRHALDLGNGYMLHGTTDQLSIGSNTTHGCIRLADGDLSWLYTYVPVGVSVVIR</sequence>
<dbReference type="Gene3D" id="2.40.440.10">
    <property type="entry name" value="L,D-transpeptidase catalytic domain-like"/>
    <property type="match status" value="1"/>
</dbReference>
<dbReference type="KEGG" id="gph:GEMMAAP_18420"/>
<keyword evidence="8 9" id="KW-0961">Cell wall biogenesis/degradation</keyword>
<feature type="domain" description="L,D-TPase catalytic" evidence="11">
    <location>
        <begin position="62"/>
        <end position="257"/>
    </location>
</feature>
<accession>A0A143BP58</accession>
<evidence type="ECO:0000256" key="7">
    <source>
        <dbReference type="ARBA" id="ARBA00022984"/>
    </source>
</evidence>
<keyword evidence="3" id="KW-0328">Glycosyltransferase</keyword>
<evidence type="ECO:0000256" key="4">
    <source>
        <dbReference type="ARBA" id="ARBA00022679"/>
    </source>
</evidence>
<evidence type="ECO:0000256" key="3">
    <source>
        <dbReference type="ARBA" id="ARBA00022676"/>
    </source>
</evidence>
<dbReference type="PROSITE" id="PS51257">
    <property type="entry name" value="PROKAR_LIPOPROTEIN"/>
    <property type="match status" value="1"/>
</dbReference>
<keyword evidence="13" id="KW-1185">Reference proteome</keyword>
<dbReference type="GO" id="GO:0071972">
    <property type="term" value="F:peptidoglycan L,D-transpeptidase activity"/>
    <property type="evidence" value="ECO:0007669"/>
    <property type="project" value="TreeGrafter"/>
</dbReference>
<dbReference type="Pfam" id="PF03734">
    <property type="entry name" value="YkuD"/>
    <property type="match status" value="1"/>
</dbReference>
<dbReference type="UniPathway" id="UPA00219"/>